<dbReference type="NCBIfam" id="TIGR01560">
    <property type="entry name" value="put_DNA_pack"/>
    <property type="match status" value="1"/>
</dbReference>
<accession>A0A8J3EFH7</accession>
<dbReference type="Gene3D" id="1.10.3230.30">
    <property type="entry name" value="Phage gp6-like head-tail connector protein"/>
    <property type="match status" value="1"/>
</dbReference>
<dbReference type="Proteomes" id="UP000617145">
    <property type="component" value="Unassembled WGS sequence"/>
</dbReference>
<protein>
    <recommendedName>
        <fullName evidence="3">Phage gp6-like head-tail connector protein</fullName>
    </recommendedName>
</protein>
<dbReference type="AlphaFoldDB" id="A0A8J3EFH7"/>
<keyword evidence="2" id="KW-1185">Reference proteome</keyword>
<proteinExistence type="predicted"/>
<evidence type="ECO:0000313" key="1">
    <source>
        <dbReference type="EMBL" id="GGG64266.1"/>
    </source>
</evidence>
<evidence type="ECO:0000313" key="2">
    <source>
        <dbReference type="Proteomes" id="UP000617145"/>
    </source>
</evidence>
<reference evidence="1" key="2">
    <citation type="submission" date="2020-09" db="EMBL/GenBank/DDBJ databases">
        <authorList>
            <person name="Sun Q."/>
            <person name="Zhou Y."/>
        </authorList>
    </citation>
    <scope>NUCLEOTIDE SEQUENCE</scope>
    <source>
        <strain evidence="1">CGMCC 1.15762</strain>
    </source>
</reference>
<dbReference type="NCBIfam" id="TIGR02215">
    <property type="entry name" value="phage_chp_gp8"/>
    <property type="match status" value="1"/>
</dbReference>
<dbReference type="InterPro" id="IPR011738">
    <property type="entry name" value="Phage_CHP"/>
</dbReference>
<dbReference type="InterPro" id="IPR006450">
    <property type="entry name" value="Phage_HK97_gp6-like"/>
</dbReference>
<dbReference type="EMBL" id="BMJV01000001">
    <property type="protein sequence ID" value="GGG64266.1"/>
    <property type="molecule type" value="Genomic_DNA"/>
</dbReference>
<evidence type="ECO:0008006" key="3">
    <source>
        <dbReference type="Google" id="ProtNLM"/>
    </source>
</evidence>
<dbReference type="CDD" id="cd08054">
    <property type="entry name" value="gp6"/>
    <property type="match status" value="1"/>
</dbReference>
<name>A0A8J3EFH7_9RHOB</name>
<comment type="caution">
    <text evidence="1">The sequence shown here is derived from an EMBL/GenBank/DDBJ whole genome shotgun (WGS) entry which is preliminary data.</text>
</comment>
<organism evidence="1 2">
    <name type="scientific">Salipiger pallidus</name>
    <dbReference type="NCBI Taxonomy" id="1775170"/>
    <lineage>
        <taxon>Bacteria</taxon>
        <taxon>Pseudomonadati</taxon>
        <taxon>Pseudomonadota</taxon>
        <taxon>Alphaproteobacteria</taxon>
        <taxon>Rhodobacterales</taxon>
        <taxon>Roseobacteraceae</taxon>
        <taxon>Salipiger</taxon>
    </lineage>
</organism>
<gene>
    <name evidence="1" type="ORF">GCM10011415_08530</name>
</gene>
<sequence>MLIEENQLSDADLPVDELKTHLRLGTGFSQSEVQDPVLVSFIAAAIAAIEARTGKILMERGFVWALHDWRDPARAVLPVAPVTSIVQVTIIDRFGAAETVDDGRYRLERDLQVPTLRPTGGGLPRIPDGGSAEVRLIAGYGLSFSDLPGDLRQAVLLLAAHYYEYRNETALGQGCMPFGVTSLIARYRAVRLGFGA</sequence>
<reference evidence="1" key="1">
    <citation type="journal article" date="2014" name="Int. J. Syst. Evol. Microbiol.">
        <title>Complete genome sequence of Corynebacterium casei LMG S-19264T (=DSM 44701T), isolated from a smear-ripened cheese.</title>
        <authorList>
            <consortium name="US DOE Joint Genome Institute (JGI-PGF)"/>
            <person name="Walter F."/>
            <person name="Albersmeier A."/>
            <person name="Kalinowski J."/>
            <person name="Ruckert C."/>
        </authorList>
    </citation>
    <scope>NUCLEOTIDE SEQUENCE</scope>
    <source>
        <strain evidence="1">CGMCC 1.15762</strain>
    </source>
</reference>